<evidence type="ECO:0000313" key="7">
    <source>
        <dbReference type="Proteomes" id="UP001601948"/>
    </source>
</evidence>
<keyword evidence="7" id="KW-1185">Reference proteome</keyword>
<protein>
    <submittedName>
        <fullName evidence="6">ATP-grasp domain-containing protein</fullName>
    </submittedName>
</protein>
<sequence length="411" mass="44695">MTVAVVDGYSTARFLVGELSVRGVDCVHLHSKEKLTAEQQSAVASAAYTIDLGYLDNADDAVSKLQEFDITQVVAGTEAGVTLADTLNYRMGMPGNEIEKIRARRDKFAMANCLRQAGLSAPSSFVTDTTTDAVEWFEANRSAPVVVKPVSSAATDNVRVCRTAKQVEQACSSVLHSRDFFDIRNTRVMIQEYLEGDLYIVNTVTVGGVHKVSDVWLSVKAPGPDGAPIHNYRQTMPRDDPTVKAVISYATAAVETLGIANGAAHSEIMHTSGGPVLIETGARLMGAVLPSLLAEYSGTSHVHLLALAISDPAAFRLFDDMTVEQRKVIRDVWLINHYDGLSRSISWRGKYAALPTHRTISSTIEPGIILPRTVDMITSPGIVSLVSESIPELDRDYRAIRTLEEEAIYLT</sequence>
<feature type="domain" description="ATP-grasp" evidence="5">
    <location>
        <begin position="111"/>
        <end position="310"/>
    </location>
</feature>
<dbReference type="RefSeq" id="WP_387714312.1">
    <property type="nucleotide sequence ID" value="NZ_JBIAPI010000001.1"/>
</dbReference>
<dbReference type="NCBIfam" id="NF005543">
    <property type="entry name" value="PRK07206.1"/>
    <property type="match status" value="1"/>
</dbReference>
<dbReference type="InterPro" id="IPR011761">
    <property type="entry name" value="ATP-grasp"/>
</dbReference>
<keyword evidence="3 4" id="KW-0067">ATP-binding</keyword>
<dbReference type="Proteomes" id="UP001601948">
    <property type="component" value="Unassembled WGS sequence"/>
</dbReference>
<accession>A0ABW6QMF2</accession>
<organism evidence="6 7">
    <name type="scientific">Nocardia suismassiliense</name>
    <dbReference type="NCBI Taxonomy" id="2077092"/>
    <lineage>
        <taxon>Bacteria</taxon>
        <taxon>Bacillati</taxon>
        <taxon>Actinomycetota</taxon>
        <taxon>Actinomycetes</taxon>
        <taxon>Mycobacteriales</taxon>
        <taxon>Nocardiaceae</taxon>
        <taxon>Nocardia</taxon>
    </lineage>
</organism>
<evidence type="ECO:0000256" key="1">
    <source>
        <dbReference type="ARBA" id="ARBA00022598"/>
    </source>
</evidence>
<dbReference type="InterPro" id="IPR052032">
    <property type="entry name" value="ATP-dep_AA_Ligase"/>
</dbReference>
<dbReference type="InterPro" id="IPR003806">
    <property type="entry name" value="ATP-grasp_PylC-type"/>
</dbReference>
<dbReference type="PANTHER" id="PTHR43585:SF2">
    <property type="entry name" value="ATP-GRASP ENZYME FSQD"/>
    <property type="match status" value="1"/>
</dbReference>
<keyword evidence="2 4" id="KW-0547">Nucleotide-binding</keyword>
<evidence type="ECO:0000256" key="2">
    <source>
        <dbReference type="ARBA" id="ARBA00022741"/>
    </source>
</evidence>
<keyword evidence="1" id="KW-0436">Ligase</keyword>
<dbReference type="EMBL" id="JBIAPI010000001">
    <property type="protein sequence ID" value="MFF3222387.1"/>
    <property type="molecule type" value="Genomic_DNA"/>
</dbReference>
<proteinExistence type="predicted"/>
<dbReference type="SUPFAM" id="SSF56059">
    <property type="entry name" value="Glutathione synthetase ATP-binding domain-like"/>
    <property type="match status" value="1"/>
</dbReference>
<evidence type="ECO:0000313" key="6">
    <source>
        <dbReference type="EMBL" id="MFF3222387.1"/>
    </source>
</evidence>
<comment type="caution">
    <text evidence="6">The sequence shown here is derived from an EMBL/GenBank/DDBJ whole genome shotgun (WGS) entry which is preliminary data.</text>
</comment>
<dbReference type="PROSITE" id="PS50975">
    <property type="entry name" value="ATP_GRASP"/>
    <property type="match status" value="1"/>
</dbReference>
<dbReference type="Gene3D" id="3.30.470.20">
    <property type="entry name" value="ATP-grasp fold, B domain"/>
    <property type="match status" value="1"/>
</dbReference>
<name>A0ABW6QMF2_9NOCA</name>
<evidence type="ECO:0000256" key="4">
    <source>
        <dbReference type="PROSITE-ProRule" id="PRU00409"/>
    </source>
</evidence>
<reference evidence="6 7" key="1">
    <citation type="submission" date="2024-10" db="EMBL/GenBank/DDBJ databases">
        <title>The Natural Products Discovery Center: Release of the First 8490 Sequenced Strains for Exploring Actinobacteria Biosynthetic Diversity.</title>
        <authorList>
            <person name="Kalkreuter E."/>
            <person name="Kautsar S.A."/>
            <person name="Yang D."/>
            <person name="Bader C.D."/>
            <person name="Teijaro C.N."/>
            <person name="Fluegel L."/>
            <person name="Davis C.M."/>
            <person name="Simpson J.R."/>
            <person name="Lauterbach L."/>
            <person name="Steele A.D."/>
            <person name="Gui C."/>
            <person name="Meng S."/>
            <person name="Li G."/>
            <person name="Viehrig K."/>
            <person name="Ye F."/>
            <person name="Su P."/>
            <person name="Kiefer A.F."/>
            <person name="Nichols A."/>
            <person name="Cepeda A.J."/>
            <person name="Yan W."/>
            <person name="Fan B."/>
            <person name="Jiang Y."/>
            <person name="Adhikari A."/>
            <person name="Zheng C.-J."/>
            <person name="Schuster L."/>
            <person name="Cowan T.M."/>
            <person name="Smanski M.J."/>
            <person name="Chevrette M.G."/>
            <person name="De Carvalho L.P.S."/>
            <person name="Shen B."/>
        </authorList>
    </citation>
    <scope>NUCLEOTIDE SEQUENCE [LARGE SCALE GENOMIC DNA]</scope>
    <source>
        <strain evidence="6 7">NPDC003040</strain>
    </source>
</reference>
<gene>
    <name evidence="6" type="ORF">ACFYV7_06290</name>
</gene>
<evidence type="ECO:0000256" key="3">
    <source>
        <dbReference type="ARBA" id="ARBA00022840"/>
    </source>
</evidence>
<evidence type="ECO:0000259" key="5">
    <source>
        <dbReference type="PROSITE" id="PS50975"/>
    </source>
</evidence>
<dbReference type="PANTHER" id="PTHR43585">
    <property type="entry name" value="FUMIPYRROLE BIOSYNTHESIS PROTEIN C"/>
    <property type="match status" value="1"/>
</dbReference>
<dbReference type="Pfam" id="PF02655">
    <property type="entry name" value="ATP-grasp_3"/>
    <property type="match status" value="1"/>
</dbReference>